<feature type="region of interest" description="Disordered" evidence="4">
    <location>
        <begin position="163"/>
        <end position="185"/>
    </location>
</feature>
<dbReference type="Proteomes" id="UP000023435">
    <property type="component" value="Unassembled WGS sequence"/>
</dbReference>
<keyword evidence="6" id="KW-1185">Reference proteome</keyword>
<dbReference type="EC" id="3.1.4.4" evidence="5"/>
<dbReference type="GO" id="GO:0004630">
    <property type="term" value="F:phospholipase D activity"/>
    <property type="evidence" value="ECO:0007669"/>
    <property type="project" value="UniProtKB-EC"/>
</dbReference>
<evidence type="ECO:0000256" key="2">
    <source>
        <dbReference type="ARBA" id="ARBA00022737"/>
    </source>
</evidence>
<evidence type="ECO:0000256" key="4">
    <source>
        <dbReference type="SAM" id="MobiDB-lite"/>
    </source>
</evidence>
<evidence type="ECO:0000313" key="6">
    <source>
        <dbReference type="Proteomes" id="UP000023435"/>
    </source>
</evidence>
<name>A0A120AFF3_9GAMM</name>
<dbReference type="PANTHER" id="PTHR18896">
    <property type="entry name" value="PHOSPHOLIPASE D"/>
    <property type="match status" value="1"/>
</dbReference>
<evidence type="ECO:0000313" key="5">
    <source>
        <dbReference type="EMBL" id="KWS02916.1"/>
    </source>
</evidence>
<dbReference type="GO" id="GO:0009395">
    <property type="term" value="P:phospholipid catabolic process"/>
    <property type="evidence" value="ECO:0007669"/>
    <property type="project" value="TreeGrafter"/>
</dbReference>
<dbReference type="PANTHER" id="PTHR18896:SF76">
    <property type="entry name" value="PHOSPHOLIPASE"/>
    <property type="match status" value="1"/>
</dbReference>
<reference evidence="5 6" key="1">
    <citation type="journal article" date="2014" name="Genome Announc.">
        <title>Draft Genome Sequence of Lysobacter capsici AZ78, a Bacterium Antagonistic to Plant-Pathogenic Oomycetes.</title>
        <authorList>
            <person name="Puopolo G."/>
            <person name="Sonego P."/>
            <person name="Engelen K."/>
            <person name="Pertot I."/>
        </authorList>
    </citation>
    <scope>NUCLEOTIDE SEQUENCE [LARGE SCALE GENOMIC DNA]</scope>
    <source>
        <strain evidence="5 6">AZ78</strain>
    </source>
</reference>
<proteinExistence type="predicted"/>
<keyword evidence="5" id="KW-0378">Hydrolase</keyword>
<gene>
    <name evidence="5" type="ORF">AZ78_0462</name>
</gene>
<organism evidence="5 6">
    <name type="scientific">Lysobacter capsici AZ78</name>
    <dbReference type="NCBI Taxonomy" id="1444315"/>
    <lineage>
        <taxon>Bacteria</taxon>
        <taxon>Pseudomonadati</taxon>
        <taxon>Pseudomonadota</taxon>
        <taxon>Gammaproteobacteria</taxon>
        <taxon>Lysobacterales</taxon>
        <taxon>Lysobacteraceae</taxon>
        <taxon>Lysobacter</taxon>
    </lineage>
</organism>
<feature type="region of interest" description="Disordered" evidence="4">
    <location>
        <begin position="218"/>
        <end position="243"/>
    </location>
</feature>
<dbReference type="EMBL" id="JAJA02000001">
    <property type="protein sequence ID" value="KWS02916.1"/>
    <property type="molecule type" value="Genomic_DNA"/>
</dbReference>
<comment type="catalytic activity">
    <reaction evidence="1">
        <text>a 1,2-diacyl-sn-glycero-3-phosphocholine + H2O = a 1,2-diacyl-sn-glycero-3-phosphate + choline + H(+)</text>
        <dbReference type="Rhea" id="RHEA:14445"/>
        <dbReference type="ChEBI" id="CHEBI:15354"/>
        <dbReference type="ChEBI" id="CHEBI:15377"/>
        <dbReference type="ChEBI" id="CHEBI:15378"/>
        <dbReference type="ChEBI" id="CHEBI:57643"/>
        <dbReference type="ChEBI" id="CHEBI:58608"/>
        <dbReference type="EC" id="3.1.4.4"/>
    </reaction>
</comment>
<accession>A0A120AFF3</accession>
<keyword evidence="2" id="KW-0677">Repeat</keyword>
<evidence type="ECO:0000256" key="3">
    <source>
        <dbReference type="ARBA" id="ARBA00023098"/>
    </source>
</evidence>
<dbReference type="AlphaFoldDB" id="A0A120AFF3"/>
<protein>
    <submittedName>
        <fullName evidence="5">Phospholipase D1</fullName>
        <ecNumber evidence="5">3.1.4.4</ecNumber>
    </submittedName>
</protein>
<comment type="caution">
    <text evidence="5">The sequence shown here is derived from an EMBL/GenBank/DDBJ whole genome shotgun (WGS) entry which is preliminary data.</text>
</comment>
<dbReference type="InterPro" id="IPR015679">
    <property type="entry name" value="PLipase_D_fam"/>
</dbReference>
<keyword evidence="3" id="KW-0443">Lipid metabolism</keyword>
<evidence type="ECO:0000256" key="1">
    <source>
        <dbReference type="ARBA" id="ARBA00000798"/>
    </source>
</evidence>
<sequence>MLGSANINDRSQWGDRDSELAVIVNDDASVSVKLDGVHSIKVGKSVHKLRRELWEKLFGLKSNRPAHSLKGDNILDSPAAPATWREIQKVAADNAKSYENAFRFIPRSFAHPDVQPAEGAGAKPVGSIWPTWRYTDYSSNQPQGKLVYRMPFDPAFWRAEERDDKPNSWNVDKGSKGHGLAPESAPKNIQGFITALPVQWTAREDNDSEMSLTVLALVEPPKTDQSTQYALNEPVEEPKEANG</sequence>